<dbReference type="Proteomes" id="UP000256829">
    <property type="component" value="Unassembled WGS sequence"/>
</dbReference>
<reference evidence="2 3" key="1">
    <citation type="submission" date="2018-08" db="EMBL/GenBank/DDBJ databases">
        <title>Lysobacter soli KCTC 22011, whole genome shotgun sequence.</title>
        <authorList>
            <person name="Zhang X."/>
            <person name="Feng G."/>
            <person name="Zhu H."/>
        </authorList>
    </citation>
    <scope>NUCLEOTIDE SEQUENCE [LARGE SCALE GENOMIC DNA]</scope>
    <source>
        <strain evidence="2 3">KCTC 22011</strain>
    </source>
</reference>
<feature type="transmembrane region" description="Helical" evidence="1">
    <location>
        <begin position="78"/>
        <end position="101"/>
    </location>
</feature>
<accession>A0A3D8VFD0</accession>
<keyword evidence="1" id="KW-0812">Transmembrane</keyword>
<feature type="transmembrane region" description="Helical" evidence="1">
    <location>
        <begin position="121"/>
        <end position="139"/>
    </location>
</feature>
<dbReference type="RefSeq" id="WP_115841903.1">
    <property type="nucleotide sequence ID" value="NZ_QTJR01000004.1"/>
</dbReference>
<dbReference type="EMBL" id="QTJR01000004">
    <property type="protein sequence ID" value="RDY67781.1"/>
    <property type="molecule type" value="Genomic_DNA"/>
</dbReference>
<dbReference type="AlphaFoldDB" id="A0A3D8VFD0"/>
<sequence>MAALLVPLLAVSAIGFLCSALVHIVALTGVVPPGGNAVFALHVGVFVIWFPVVFLAIRISQGQRGFMSWGPLLSGCPAWFRGFLLVLFAYAFLNFFSAFNGEAGHKQQSDALAPATLRGSSGHWMLFYAAGFGVLLTAYRRPWMLRGATCPRGHRGLRDAKFCPTCGAALPDTPSRTRPLV</sequence>
<evidence type="ECO:0000256" key="1">
    <source>
        <dbReference type="SAM" id="Phobius"/>
    </source>
</evidence>
<protein>
    <submittedName>
        <fullName evidence="2">Uncharacterized protein</fullName>
    </submittedName>
</protein>
<evidence type="ECO:0000313" key="2">
    <source>
        <dbReference type="EMBL" id="RDY67781.1"/>
    </source>
</evidence>
<comment type="caution">
    <text evidence="2">The sequence shown here is derived from an EMBL/GenBank/DDBJ whole genome shotgun (WGS) entry which is preliminary data.</text>
</comment>
<name>A0A3D8VFD0_9GAMM</name>
<feature type="transmembrane region" description="Helical" evidence="1">
    <location>
        <begin position="37"/>
        <end position="57"/>
    </location>
</feature>
<keyword evidence="1" id="KW-0472">Membrane</keyword>
<organism evidence="2 3">
    <name type="scientific">Lysobacter soli</name>
    <dbReference type="NCBI Taxonomy" id="453783"/>
    <lineage>
        <taxon>Bacteria</taxon>
        <taxon>Pseudomonadati</taxon>
        <taxon>Pseudomonadota</taxon>
        <taxon>Gammaproteobacteria</taxon>
        <taxon>Lysobacterales</taxon>
        <taxon>Lysobacteraceae</taxon>
        <taxon>Lysobacter</taxon>
    </lineage>
</organism>
<gene>
    <name evidence="2" type="ORF">DX912_07640</name>
</gene>
<evidence type="ECO:0000313" key="3">
    <source>
        <dbReference type="Proteomes" id="UP000256829"/>
    </source>
</evidence>
<proteinExistence type="predicted"/>
<keyword evidence="1" id="KW-1133">Transmembrane helix</keyword>
<keyword evidence="3" id="KW-1185">Reference proteome</keyword>